<evidence type="ECO:0000313" key="2">
    <source>
        <dbReference type="Proteomes" id="UP001153269"/>
    </source>
</evidence>
<reference evidence="1" key="1">
    <citation type="submission" date="2020-03" db="EMBL/GenBank/DDBJ databases">
        <authorList>
            <person name="Weist P."/>
        </authorList>
    </citation>
    <scope>NUCLEOTIDE SEQUENCE</scope>
</reference>
<proteinExistence type="predicted"/>
<dbReference type="EMBL" id="CADEAL010001024">
    <property type="protein sequence ID" value="CAB1428141.1"/>
    <property type="molecule type" value="Genomic_DNA"/>
</dbReference>
<keyword evidence="2" id="KW-1185">Reference proteome</keyword>
<dbReference type="Proteomes" id="UP001153269">
    <property type="component" value="Unassembled WGS sequence"/>
</dbReference>
<name>A0A9N7UD82_PLEPL</name>
<dbReference type="AlphaFoldDB" id="A0A9N7UD82"/>
<evidence type="ECO:0000313" key="1">
    <source>
        <dbReference type="EMBL" id="CAB1428141.1"/>
    </source>
</evidence>
<sequence>MVWERTSEAIEPLLLHGASSAGLERKEPGTLRNAEPGLSLYQLTCGTLRSQHQTVRRSRGARDRAPC</sequence>
<protein>
    <submittedName>
        <fullName evidence="1">Uncharacterized protein</fullName>
    </submittedName>
</protein>
<comment type="caution">
    <text evidence="1">The sequence shown here is derived from an EMBL/GenBank/DDBJ whole genome shotgun (WGS) entry which is preliminary data.</text>
</comment>
<gene>
    <name evidence="1" type="ORF">PLEPLA_LOCUS16106</name>
</gene>
<accession>A0A9N7UD82</accession>
<organism evidence="1 2">
    <name type="scientific">Pleuronectes platessa</name>
    <name type="common">European plaice</name>
    <dbReference type="NCBI Taxonomy" id="8262"/>
    <lineage>
        <taxon>Eukaryota</taxon>
        <taxon>Metazoa</taxon>
        <taxon>Chordata</taxon>
        <taxon>Craniata</taxon>
        <taxon>Vertebrata</taxon>
        <taxon>Euteleostomi</taxon>
        <taxon>Actinopterygii</taxon>
        <taxon>Neopterygii</taxon>
        <taxon>Teleostei</taxon>
        <taxon>Neoteleostei</taxon>
        <taxon>Acanthomorphata</taxon>
        <taxon>Carangaria</taxon>
        <taxon>Pleuronectiformes</taxon>
        <taxon>Pleuronectoidei</taxon>
        <taxon>Pleuronectidae</taxon>
        <taxon>Pleuronectes</taxon>
    </lineage>
</organism>